<evidence type="ECO:0000313" key="12">
    <source>
        <dbReference type="Proteomes" id="UP001549921"/>
    </source>
</evidence>
<evidence type="ECO:0000256" key="1">
    <source>
        <dbReference type="ARBA" id="ARBA00004651"/>
    </source>
</evidence>
<evidence type="ECO:0000313" key="11">
    <source>
        <dbReference type="EMBL" id="KAL0819528.1"/>
    </source>
</evidence>
<organism evidence="11 12">
    <name type="scientific">Loxostege sticticalis</name>
    <name type="common">Beet webworm moth</name>
    <dbReference type="NCBI Taxonomy" id="481309"/>
    <lineage>
        <taxon>Eukaryota</taxon>
        <taxon>Metazoa</taxon>
        <taxon>Ecdysozoa</taxon>
        <taxon>Arthropoda</taxon>
        <taxon>Hexapoda</taxon>
        <taxon>Insecta</taxon>
        <taxon>Pterygota</taxon>
        <taxon>Neoptera</taxon>
        <taxon>Endopterygota</taxon>
        <taxon>Lepidoptera</taxon>
        <taxon>Glossata</taxon>
        <taxon>Ditrysia</taxon>
        <taxon>Pyraloidea</taxon>
        <taxon>Crambidae</taxon>
        <taxon>Pyraustinae</taxon>
        <taxon>Loxostege</taxon>
    </lineage>
</organism>
<dbReference type="InterPro" id="IPR017452">
    <property type="entry name" value="GPCR_Rhodpsn_7TM"/>
</dbReference>
<keyword evidence="5 9" id="KW-1133">Transmembrane helix</keyword>
<reference evidence="11 12" key="1">
    <citation type="submission" date="2024-06" db="EMBL/GenBank/DDBJ databases">
        <title>A chromosome-level genome assembly of beet webworm, Loxostege sticticalis.</title>
        <authorList>
            <person name="Zhang Y."/>
        </authorList>
    </citation>
    <scope>NUCLEOTIDE SEQUENCE [LARGE SCALE GENOMIC DNA]</scope>
    <source>
        <strain evidence="11">AQ028</strain>
        <tissue evidence="11">Male pupae</tissue>
    </source>
</reference>
<feature type="transmembrane region" description="Helical" evidence="9">
    <location>
        <begin position="386"/>
        <end position="410"/>
    </location>
</feature>
<dbReference type="Gene3D" id="1.20.1070.10">
    <property type="entry name" value="Rhodopsin 7-helix transmembrane proteins"/>
    <property type="match status" value="2"/>
</dbReference>
<comment type="similarity">
    <text evidence="2 7">Belongs to the G-protein coupled receptor 1 family.</text>
</comment>
<feature type="transmembrane region" description="Helical" evidence="9">
    <location>
        <begin position="430"/>
        <end position="454"/>
    </location>
</feature>
<dbReference type="AlphaFoldDB" id="A0ABD0SI55"/>
<dbReference type="Pfam" id="PF00001">
    <property type="entry name" value="7tm_1"/>
    <property type="match status" value="1"/>
</dbReference>
<feature type="transmembrane region" description="Helical" evidence="9">
    <location>
        <begin position="60"/>
        <end position="84"/>
    </location>
</feature>
<feature type="transmembrane region" description="Helical" evidence="9">
    <location>
        <begin position="96"/>
        <end position="116"/>
    </location>
</feature>
<feature type="region of interest" description="Disordered" evidence="8">
    <location>
        <begin position="263"/>
        <end position="282"/>
    </location>
</feature>
<feature type="compositionally biased region" description="Polar residues" evidence="8">
    <location>
        <begin position="269"/>
        <end position="282"/>
    </location>
</feature>
<feature type="transmembrane region" description="Helical" evidence="9">
    <location>
        <begin position="214"/>
        <end position="237"/>
    </location>
</feature>
<gene>
    <name evidence="11" type="ORF">ABMA28_007625</name>
</gene>
<proteinExistence type="inferred from homology"/>
<dbReference type="PRINTS" id="PR00237">
    <property type="entry name" value="GPCRRHODOPSN"/>
</dbReference>
<dbReference type="CDD" id="cd00637">
    <property type="entry name" value="7tm_classA_rhodopsin-like"/>
    <property type="match status" value="1"/>
</dbReference>
<dbReference type="SUPFAM" id="SSF81321">
    <property type="entry name" value="Family A G protein-coupled receptor-like"/>
    <property type="match status" value="1"/>
</dbReference>
<evidence type="ECO:0000256" key="6">
    <source>
        <dbReference type="ARBA" id="ARBA00023136"/>
    </source>
</evidence>
<evidence type="ECO:0000256" key="4">
    <source>
        <dbReference type="ARBA" id="ARBA00022692"/>
    </source>
</evidence>
<evidence type="ECO:0000256" key="5">
    <source>
        <dbReference type="ARBA" id="ARBA00022989"/>
    </source>
</evidence>
<keyword evidence="7" id="KW-0807">Transducer</keyword>
<dbReference type="EMBL" id="JBEDNZ010000020">
    <property type="protein sequence ID" value="KAL0819528.1"/>
    <property type="molecule type" value="Genomic_DNA"/>
</dbReference>
<dbReference type="Proteomes" id="UP001549921">
    <property type="component" value="Unassembled WGS sequence"/>
</dbReference>
<feature type="domain" description="G-protein coupled receptors family 1 profile" evidence="10">
    <location>
        <begin position="72"/>
        <end position="451"/>
    </location>
</feature>
<dbReference type="PANTHER" id="PTHR22750">
    <property type="entry name" value="G-PROTEIN COUPLED RECEPTOR"/>
    <property type="match status" value="1"/>
</dbReference>
<keyword evidence="3" id="KW-1003">Cell membrane</keyword>
<evidence type="ECO:0000256" key="3">
    <source>
        <dbReference type="ARBA" id="ARBA00022475"/>
    </source>
</evidence>
<dbReference type="InterPro" id="IPR000276">
    <property type="entry name" value="GPCR_Rhodpsn"/>
</dbReference>
<evidence type="ECO:0000256" key="2">
    <source>
        <dbReference type="ARBA" id="ARBA00010663"/>
    </source>
</evidence>
<feature type="transmembrane region" description="Helical" evidence="9">
    <location>
        <begin position="128"/>
        <end position="150"/>
    </location>
</feature>
<comment type="subcellular location">
    <subcellularLocation>
        <location evidence="1">Cell membrane</location>
        <topology evidence="1">Multi-pass membrane protein</topology>
    </subcellularLocation>
</comment>
<accession>A0ABD0SI55</accession>
<protein>
    <recommendedName>
        <fullName evidence="10">G-protein coupled receptors family 1 profile domain-containing protein</fullName>
    </recommendedName>
</protein>
<evidence type="ECO:0000256" key="7">
    <source>
        <dbReference type="RuleBase" id="RU000688"/>
    </source>
</evidence>
<comment type="caution">
    <text evidence="11">The sequence shown here is derived from an EMBL/GenBank/DDBJ whole genome shotgun (WGS) entry which is preliminary data.</text>
</comment>
<evidence type="ECO:0000259" key="10">
    <source>
        <dbReference type="PROSITE" id="PS50262"/>
    </source>
</evidence>
<evidence type="ECO:0000256" key="8">
    <source>
        <dbReference type="SAM" id="MobiDB-lite"/>
    </source>
</evidence>
<name>A0ABD0SI55_LOXSC</name>
<keyword evidence="7" id="KW-0675">Receptor</keyword>
<dbReference type="PROSITE" id="PS00237">
    <property type="entry name" value="G_PROTEIN_RECEP_F1_1"/>
    <property type="match status" value="1"/>
</dbReference>
<keyword evidence="7" id="KW-0297">G-protein coupled receptor</keyword>
<sequence>MDANVSSIFKTNVTLDQVMNFFNLTLANVTNDSEVSQIQLFDLYEAYRTREREQLLTYKWVAYTLGALIILSNLTVVISSGLILRKGQQPKSTYLLLGNVSLADTIIGISIIFGASVDNSVSSNQLCIFQLGMLVCPAMVSIFSVGLIAVDRYIYILHGLYYQRWFNTTRVRIGIVCIWMIGISLGFMPVTGWVNHEVVSSRCTYVAVYPGPLILFNSLLSVIPIIIVTILYSIILLQALKTLRNIKATEKSVRTSLESNDKPKLRINRGNTKTANTPTFSTKSNGCKLKRCASFNMNDSHHSLQQPRITRSKSTDDLNICTINTSLPHAERIEKSQSRNESIFSVCTVDSSSNGYSLENITKTSPGTCVKSWKRKRKVKEPPNKWRAVSIVMLTTISFIVTWMPYFVTVSFYVLCEEKLTNPTCLRQRYLLAGPIAALAFTNSVLNPLIYAWWHKGFQRSIKKHFQKYCRRYICKDAFR</sequence>
<feature type="transmembrane region" description="Helical" evidence="9">
    <location>
        <begin position="171"/>
        <end position="194"/>
    </location>
</feature>
<dbReference type="GO" id="GO:0004930">
    <property type="term" value="F:G protein-coupled receptor activity"/>
    <property type="evidence" value="ECO:0007669"/>
    <property type="project" value="UniProtKB-KW"/>
</dbReference>
<keyword evidence="4 7" id="KW-0812">Transmembrane</keyword>
<keyword evidence="6 9" id="KW-0472">Membrane</keyword>
<evidence type="ECO:0000256" key="9">
    <source>
        <dbReference type="SAM" id="Phobius"/>
    </source>
</evidence>
<dbReference type="GO" id="GO:0005886">
    <property type="term" value="C:plasma membrane"/>
    <property type="evidence" value="ECO:0007669"/>
    <property type="project" value="UniProtKB-SubCell"/>
</dbReference>
<dbReference type="PROSITE" id="PS50262">
    <property type="entry name" value="G_PROTEIN_RECEP_F1_2"/>
    <property type="match status" value="1"/>
</dbReference>